<dbReference type="EMBL" id="BSTX01000001">
    <property type="protein sequence ID" value="GLZ75467.1"/>
    <property type="molecule type" value="Genomic_DNA"/>
</dbReference>
<dbReference type="PROSITE" id="PS51910">
    <property type="entry name" value="GH18_2"/>
    <property type="match status" value="1"/>
</dbReference>
<dbReference type="InterPro" id="IPR001919">
    <property type="entry name" value="CBD2"/>
</dbReference>
<feature type="domain" description="CBM2" evidence="7">
    <location>
        <begin position="26"/>
        <end position="133"/>
    </location>
</feature>
<dbReference type="PANTHER" id="PTHR42976">
    <property type="entry name" value="BIFUNCTIONAL CHITINASE/LYSOZYME-RELATED"/>
    <property type="match status" value="1"/>
</dbReference>
<dbReference type="PANTHER" id="PTHR42976:SF1">
    <property type="entry name" value="GH18 DOMAIN-CONTAINING PROTEIN-RELATED"/>
    <property type="match status" value="1"/>
</dbReference>
<dbReference type="SUPFAM" id="SSF51445">
    <property type="entry name" value="(Trans)glycosidases"/>
    <property type="match status" value="1"/>
</dbReference>
<name>A0A9W6SGJ6_9ACTN</name>
<evidence type="ECO:0000256" key="3">
    <source>
        <dbReference type="ARBA" id="ARBA00023326"/>
    </source>
</evidence>
<dbReference type="GO" id="GO:0000272">
    <property type="term" value="P:polysaccharide catabolic process"/>
    <property type="evidence" value="ECO:0007669"/>
    <property type="project" value="UniProtKB-KW"/>
</dbReference>
<dbReference type="CDD" id="cd06543">
    <property type="entry name" value="GH18_PF-ChiA-like"/>
    <property type="match status" value="1"/>
</dbReference>
<proteinExistence type="predicted"/>
<keyword evidence="2" id="KW-0378">Hydrolase</keyword>
<organism evidence="9 10">
    <name type="scientific">Actinorhabdospora filicis</name>
    <dbReference type="NCBI Taxonomy" id="1785913"/>
    <lineage>
        <taxon>Bacteria</taxon>
        <taxon>Bacillati</taxon>
        <taxon>Actinomycetota</taxon>
        <taxon>Actinomycetes</taxon>
        <taxon>Micromonosporales</taxon>
        <taxon>Micromonosporaceae</taxon>
        <taxon>Actinorhabdospora</taxon>
    </lineage>
</organism>
<dbReference type="GO" id="GO:0030247">
    <property type="term" value="F:polysaccharide binding"/>
    <property type="evidence" value="ECO:0007669"/>
    <property type="project" value="UniProtKB-UniRule"/>
</dbReference>
<dbReference type="InterPro" id="IPR008965">
    <property type="entry name" value="CBM2/CBM3_carb-bd_dom_sf"/>
</dbReference>
<gene>
    <name evidence="9" type="ORF">Afil01_02740</name>
</gene>
<evidence type="ECO:0000259" key="7">
    <source>
        <dbReference type="PROSITE" id="PS51173"/>
    </source>
</evidence>
<dbReference type="InterPro" id="IPR003961">
    <property type="entry name" value="FN3_dom"/>
</dbReference>
<evidence type="ECO:0000256" key="1">
    <source>
        <dbReference type="ARBA" id="ARBA00023277"/>
    </source>
</evidence>
<dbReference type="InterPro" id="IPR012291">
    <property type="entry name" value="CBM2_carb-bd_dom_sf"/>
</dbReference>
<sequence length="605" mass="62214">MRRILRTATAALLTLAVVLVAPTAAPAADLAGPTATFSKAQDWGSGYEAKFTIKNGGTTTLTSWKVEFDLTAGTSVGAYWDSLLTKSGTHHTFANREYNGTVAAGAQVTFGFIVNGAATPANCLLNGGSCAGGTTPGPGTPGTPTVTGTTNTSISLSWGASTGTVTGYRVYEGTTVVSTGAGTTATIGNLAACSAHTYAVAAYNASGESAKSAPVTGTTTGCTNGPGTPGTPTVTGTTNTSISLSWGASTGTVTGYRVYEGTTVVSTGAATTATIGNLTACTSHTYTVAAYNAQGESAKSAPVSGTTTGCTGGGTKAAAPYLYNGWGDPPSPVTVMNATGIKWFTMAFVLSSGGCNPGWDGERPLTGGVDQQVINQIKAAGGNIVPSFGGWQGNKLGPNCSTPEALAGAYQKVIDAYGLKAIDIDIENTDEFENATVQDRILNALKIIEQNNPGITSIVTFGTAISGPTEWGDRLIERSKALAVPVDIFTIMPFDYGNSSTDMYSSTISASEGLKNKLKSVYGWTDAVAYTHMGISGMNGLSDNNELTTTQTWTQIRDWAKQKGLSRLAFWSVNRDRPCPGGGVQENCSGIDQQNWQFTQITAGF</sequence>
<dbReference type="PROSITE" id="PS50853">
    <property type="entry name" value="FN3"/>
    <property type="match status" value="2"/>
</dbReference>
<protein>
    <recommendedName>
        <fullName evidence="11">Chitinase</fullName>
    </recommendedName>
</protein>
<dbReference type="Proteomes" id="UP001165079">
    <property type="component" value="Unassembled WGS sequence"/>
</dbReference>
<evidence type="ECO:0000256" key="5">
    <source>
        <dbReference type="SAM" id="SignalP"/>
    </source>
</evidence>
<evidence type="ECO:0000313" key="10">
    <source>
        <dbReference type="Proteomes" id="UP001165079"/>
    </source>
</evidence>
<keyword evidence="10" id="KW-1185">Reference proteome</keyword>
<evidence type="ECO:0000259" key="6">
    <source>
        <dbReference type="PROSITE" id="PS50853"/>
    </source>
</evidence>
<dbReference type="Pfam" id="PF00553">
    <property type="entry name" value="CBM_2"/>
    <property type="match status" value="1"/>
</dbReference>
<dbReference type="SMART" id="SM00060">
    <property type="entry name" value="FN3"/>
    <property type="match status" value="2"/>
</dbReference>
<dbReference type="PROSITE" id="PS51173">
    <property type="entry name" value="CBM2"/>
    <property type="match status" value="1"/>
</dbReference>
<keyword evidence="2" id="KW-0326">Glycosidase</keyword>
<evidence type="ECO:0000259" key="8">
    <source>
        <dbReference type="PROSITE" id="PS51910"/>
    </source>
</evidence>
<feature type="compositionally biased region" description="Low complexity" evidence="4">
    <location>
        <begin position="214"/>
        <end position="239"/>
    </location>
</feature>
<dbReference type="InterPro" id="IPR013783">
    <property type="entry name" value="Ig-like_fold"/>
</dbReference>
<keyword evidence="1" id="KW-0119">Carbohydrate metabolism</keyword>
<dbReference type="InterPro" id="IPR001223">
    <property type="entry name" value="Glyco_hydro18_cat"/>
</dbReference>
<evidence type="ECO:0000313" key="9">
    <source>
        <dbReference type="EMBL" id="GLZ75467.1"/>
    </source>
</evidence>
<feature type="signal peptide" evidence="5">
    <location>
        <begin position="1"/>
        <end position="27"/>
    </location>
</feature>
<keyword evidence="3" id="KW-0624">Polysaccharide degradation</keyword>
<dbReference type="CDD" id="cd00063">
    <property type="entry name" value="FN3"/>
    <property type="match status" value="2"/>
</dbReference>
<feature type="domain" description="Fibronectin type-III" evidence="6">
    <location>
        <begin position="228"/>
        <end position="310"/>
    </location>
</feature>
<dbReference type="SMART" id="SM00637">
    <property type="entry name" value="CBD_II"/>
    <property type="match status" value="1"/>
</dbReference>
<dbReference type="Gene3D" id="2.60.40.290">
    <property type="match status" value="1"/>
</dbReference>
<feature type="domain" description="GH18" evidence="8">
    <location>
        <begin position="315"/>
        <end position="605"/>
    </location>
</feature>
<dbReference type="InterPro" id="IPR052750">
    <property type="entry name" value="GH18_Chitinase"/>
</dbReference>
<dbReference type="InterPro" id="IPR036116">
    <property type="entry name" value="FN3_sf"/>
</dbReference>
<dbReference type="Gene3D" id="3.20.20.80">
    <property type="entry name" value="Glycosidases"/>
    <property type="match status" value="1"/>
</dbReference>
<accession>A0A9W6SGJ6</accession>
<dbReference type="SUPFAM" id="SSF49265">
    <property type="entry name" value="Fibronectin type III"/>
    <property type="match status" value="1"/>
</dbReference>
<evidence type="ECO:0000256" key="2">
    <source>
        <dbReference type="ARBA" id="ARBA00023295"/>
    </source>
</evidence>
<evidence type="ECO:0000256" key="4">
    <source>
        <dbReference type="SAM" id="MobiDB-lite"/>
    </source>
</evidence>
<evidence type="ECO:0008006" key="11">
    <source>
        <dbReference type="Google" id="ProtNLM"/>
    </source>
</evidence>
<comment type="caution">
    <text evidence="9">The sequence shown here is derived from an EMBL/GenBank/DDBJ whole genome shotgun (WGS) entry which is preliminary data.</text>
</comment>
<dbReference type="RefSeq" id="WP_285660703.1">
    <property type="nucleotide sequence ID" value="NZ_BSTX01000001.1"/>
</dbReference>
<dbReference type="GO" id="GO:0004553">
    <property type="term" value="F:hydrolase activity, hydrolyzing O-glycosyl compounds"/>
    <property type="evidence" value="ECO:0007669"/>
    <property type="project" value="InterPro"/>
</dbReference>
<keyword evidence="5" id="KW-0732">Signal</keyword>
<feature type="region of interest" description="Disordered" evidence="4">
    <location>
        <begin position="210"/>
        <end position="239"/>
    </location>
</feature>
<dbReference type="Gene3D" id="2.60.40.10">
    <property type="entry name" value="Immunoglobulins"/>
    <property type="match status" value="2"/>
</dbReference>
<dbReference type="AlphaFoldDB" id="A0A9W6SGJ6"/>
<dbReference type="SUPFAM" id="SSF49384">
    <property type="entry name" value="Carbohydrate-binding domain"/>
    <property type="match status" value="1"/>
</dbReference>
<reference evidence="9" key="1">
    <citation type="submission" date="2023-03" db="EMBL/GenBank/DDBJ databases">
        <title>Actinorhabdospora filicis NBRC 111898.</title>
        <authorList>
            <person name="Ichikawa N."/>
            <person name="Sato H."/>
            <person name="Tonouchi N."/>
        </authorList>
    </citation>
    <scope>NUCLEOTIDE SEQUENCE</scope>
    <source>
        <strain evidence="9">NBRC 111898</strain>
    </source>
</reference>
<dbReference type="InterPro" id="IPR017853">
    <property type="entry name" value="GH"/>
</dbReference>
<dbReference type="Pfam" id="PF00041">
    <property type="entry name" value="fn3"/>
    <property type="match status" value="2"/>
</dbReference>
<feature type="domain" description="Fibronectin type-III" evidence="6">
    <location>
        <begin position="140"/>
        <end position="222"/>
    </location>
</feature>
<feature type="chain" id="PRO_5040766860" description="Chitinase" evidence="5">
    <location>
        <begin position="28"/>
        <end position="605"/>
    </location>
</feature>